<protein>
    <recommendedName>
        <fullName evidence="4">DUF4468 domain-containing protein</fullName>
    </recommendedName>
</protein>
<dbReference type="Proteomes" id="UP001500101">
    <property type="component" value="Unassembled WGS sequence"/>
</dbReference>
<evidence type="ECO:0000313" key="2">
    <source>
        <dbReference type="EMBL" id="GAA4131381.1"/>
    </source>
</evidence>
<dbReference type="EMBL" id="BAAAZI010000001">
    <property type="protein sequence ID" value="GAA4131381.1"/>
    <property type="molecule type" value="Genomic_DNA"/>
</dbReference>
<name>A0ABP7Y6H3_9SPHI</name>
<evidence type="ECO:0000313" key="3">
    <source>
        <dbReference type="Proteomes" id="UP001500101"/>
    </source>
</evidence>
<dbReference type="RefSeq" id="WP_344672765.1">
    <property type="nucleotide sequence ID" value="NZ_BAAAZI010000001.1"/>
</dbReference>
<comment type="caution">
    <text evidence="2">The sequence shown here is derived from an EMBL/GenBank/DDBJ whole genome shotgun (WGS) entry which is preliminary data.</text>
</comment>
<accession>A0ABP7Y6H3</accession>
<keyword evidence="3" id="KW-1185">Reference proteome</keyword>
<keyword evidence="1" id="KW-0732">Signal</keyword>
<proteinExistence type="predicted"/>
<evidence type="ECO:0000256" key="1">
    <source>
        <dbReference type="SAM" id="SignalP"/>
    </source>
</evidence>
<reference evidence="3" key="1">
    <citation type="journal article" date="2019" name="Int. J. Syst. Evol. Microbiol.">
        <title>The Global Catalogue of Microorganisms (GCM) 10K type strain sequencing project: providing services to taxonomists for standard genome sequencing and annotation.</title>
        <authorList>
            <consortium name="The Broad Institute Genomics Platform"/>
            <consortium name="The Broad Institute Genome Sequencing Center for Infectious Disease"/>
            <person name="Wu L."/>
            <person name="Ma J."/>
        </authorList>
    </citation>
    <scope>NUCLEOTIDE SEQUENCE [LARGE SCALE GENOMIC DNA]</scope>
    <source>
        <strain evidence="3">JCM 16704</strain>
    </source>
</reference>
<gene>
    <name evidence="2" type="ORF">GCM10022216_01430</name>
</gene>
<sequence length="146" mass="17400">MKLSKKLLSFLLFSFITITSYAQSGEKHLIINNITYEEVNAGLKEFALQNDFFIEKIDREEGFFQFKKKYIPKGIFSQHLRMTINFLVSDLGEERQRIDIQIYLVNLEHTVQLGYQEEEIGMPDRKKYYDEVKLILEAFFNMKRPN</sequence>
<feature type="signal peptide" evidence="1">
    <location>
        <begin position="1"/>
        <end position="22"/>
    </location>
</feature>
<evidence type="ECO:0008006" key="4">
    <source>
        <dbReference type="Google" id="ProtNLM"/>
    </source>
</evidence>
<organism evidence="2 3">
    <name type="scientific">Sphingobacterium kyonggiense</name>
    <dbReference type="NCBI Taxonomy" id="714075"/>
    <lineage>
        <taxon>Bacteria</taxon>
        <taxon>Pseudomonadati</taxon>
        <taxon>Bacteroidota</taxon>
        <taxon>Sphingobacteriia</taxon>
        <taxon>Sphingobacteriales</taxon>
        <taxon>Sphingobacteriaceae</taxon>
        <taxon>Sphingobacterium</taxon>
    </lineage>
</organism>
<feature type="chain" id="PRO_5047358152" description="DUF4468 domain-containing protein" evidence="1">
    <location>
        <begin position="23"/>
        <end position="146"/>
    </location>
</feature>